<evidence type="ECO:0000313" key="3">
    <source>
        <dbReference type="Proteomes" id="UP000570493"/>
    </source>
</evidence>
<dbReference type="EMBL" id="JABBMT010000010">
    <property type="protein sequence ID" value="NMM40945.1"/>
    <property type="molecule type" value="Genomic_DNA"/>
</dbReference>
<feature type="domain" description="LysR substrate-binding" evidence="1">
    <location>
        <begin position="3"/>
        <end position="100"/>
    </location>
</feature>
<accession>A0A7Y0DSV8</accession>
<keyword evidence="3" id="KW-1185">Reference proteome</keyword>
<dbReference type="Pfam" id="PF03466">
    <property type="entry name" value="LysR_substrate"/>
    <property type="match status" value="1"/>
</dbReference>
<dbReference type="CDD" id="cd05466">
    <property type="entry name" value="PBP2_LTTR_substrate"/>
    <property type="match status" value="1"/>
</dbReference>
<comment type="caution">
    <text evidence="2">The sequence shown here is derived from an EMBL/GenBank/DDBJ whole genome shotgun (WGS) entry which is preliminary data.</text>
</comment>
<dbReference type="SUPFAM" id="SSF53850">
    <property type="entry name" value="Periplasmic binding protein-like II"/>
    <property type="match status" value="1"/>
</dbReference>
<proteinExistence type="predicted"/>
<organism evidence="2 3">
    <name type="scientific">Pseudoalteromonas arctica</name>
    <dbReference type="NCBI Taxonomy" id="394751"/>
    <lineage>
        <taxon>Bacteria</taxon>
        <taxon>Pseudomonadati</taxon>
        <taxon>Pseudomonadota</taxon>
        <taxon>Gammaproteobacteria</taxon>
        <taxon>Alteromonadales</taxon>
        <taxon>Pseudoalteromonadaceae</taxon>
        <taxon>Pseudoalteromonas</taxon>
    </lineage>
</organism>
<name>A0A7Y0DSV8_9GAMM</name>
<protein>
    <submittedName>
        <fullName evidence="2">LysR family transcriptional regulator substrate-binding protein</fullName>
    </submittedName>
</protein>
<gene>
    <name evidence="2" type="ORF">HHO47_08970</name>
</gene>
<dbReference type="InterPro" id="IPR005119">
    <property type="entry name" value="LysR_subst-bd"/>
</dbReference>
<sequence>MLSPQFKFRRLNQEGYKLIVRKDHPLAKNKTVSLNELQGLAFIEKPYCTNRKAFERFISDVNISITYQGKAIHDSQLQSFVKLGFGAAVIPESLIQKECDLKLLLN</sequence>
<evidence type="ECO:0000313" key="2">
    <source>
        <dbReference type="EMBL" id="NMM40945.1"/>
    </source>
</evidence>
<evidence type="ECO:0000259" key="1">
    <source>
        <dbReference type="Pfam" id="PF03466"/>
    </source>
</evidence>
<dbReference type="Proteomes" id="UP000570493">
    <property type="component" value="Unassembled WGS sequence"/>
</dbReference>
<dbReference type="Gene3D" id="3.40.190.290">
    <property type="match status" value="1"/>
</dbReference>
<reference evidence="2" key="1">
    <citation type="submission" date="2020-04" db="EMBL/GenBank/DDBJ databases">
        <title>Genome Sequencing for Pseudoaltermonas arctica.</title>
        <authorList>
            <person name="Elkins N.S."/>
        </authorList>
    </citation>
    <scope>NUCLEOTIDE SEQUENCE [LARGE SCALE GENOMIC DNA]</scope>
    <source>
        <strain evidence="2">NEC-BIFX-2020_0012</strain>
    </source>
</reference>
<dbReference type="AlphaFoldDB" id="A0A7Y0DSV8"/>